<dbReference type="AlphaFoldDB" id="A0A9W7ZUV2"/>
<dbReference type="PANTHER" id="PTHR22959">
    <property type="entry name" value="PYM PROTEIN"/>
    <property type="match status" value="1"/>
</dbReference>
<evidence type="ECO:0000313" key="3">
    <source>
        <dbReference type="EMBL" id="KAJ1916615.1"/>
    </source>
</evidence>
<feature type="compositionally biased region" description="Basic and acidic residues" evidence="1">
    <location>
        <begin position="84"/>
        <end position="98"/>
    </location>
</feature>
<sequence>MVQKDTRVKHSENVGQMGDKKSQTNDKTSAGASSKPKTTTAGGTGKYIIPQHRKAATQKKVSAAAGANEGEVGNLTRAVVRLSIENRSKHDTEADKVRGMSRQNRDYLPPTNKRASTRITKPPPYHNKDSEIQKPLSSERIEEKSKDPERDKGNRHRRSLSKSPPPQQQQCISSGSIDSTIKLISSMNVHDNLRHMSRLSDQQRAMENPFSNTTIQKLSPPLSKAKIADEMTPPPRERPSRDTRTELVPKTPCERVIPASVRADGSVRKERRIRANYISPEEKPRYIPPAVIRKMKASSDKESAPSRPRTLTSLMKDNKDEFPPL</sequence>
<dbReference type="InterPro" id="IPR015362">
    <property type="entry name" value="WIBG_mago-bd"/>
</dbReference>
<dbReference type="EMBL" id="JANBPU010000097">
    <property type="protein sequence ID" value="KAJ1916615.1"/>
    <property type="molecule type" value="Genomic_DNA"/>
</dbReference>
<comment type="caution">
    <text evidence="3">The sequence shown here is derived from an EMBL/GenBank/DDBJ whole genome shotgun (WGS) entry which is preliminary data.</text>
</comment>
<feature type="domain" description="WIBG Mago-binding" evidence="2">
    <location>
        <begin position="253"/>
        <end position="279"/>
    </location>
</feature>
<gene>
    <name evidence="3" type="ORF">H4219_003679</name>
</gene>
<evidence type="ECO:0000256" key="1">
    <source>
        <dbReference type="SAM" id="MobiDB-lite"/>
    </source>
</evidence>
<feature type="region of interest" description="Disordered" evidence="1">
    <location>
        <begin position="1"/>
        <end position="178"/>
    </location>
</feature>
<proteinExistence type="predicted"/>
<dbReference type="GO" id="GO:1903259">
    <property type="term" value="P:exon-exon junction complex disassembly"/>
    <property type="evidence" value="ECO:0007669"/>
    <property type="project" value="InterPro"/>
</dbReference>
<feature type="compositionally biased region" description="Low complexity" evidence="1">
    <location>
        <begin position="63"/>
        <end position="74"/>
    </location>
</feature>
<dbReference type="Pfam" id="PF09282">
    <property type="entry name" value="Mago-bind"/>
    <property type="match status" value="1"/>
</dbReference>
<dbReference type="GO" id="GO:0003723">
    <property type="term" value="F:RNA binding"/>
    <property type="evidence" value="ECO:0007669"/>
    <property type="project" value="TreeGrafter"/>
</dbReference>
<dbReference type="SUPFAM" id="SSF101931">
    <property type="entry name" value="Pym (Within the bgcn gene intron protein, WIBG), N-terminal domain"/>
    <property type="match status" value="1"/>
</dbReference>
<feature type="compositionally biased region" description="Basic and acidic residues" evidence="1">
    <location>
        <begin position="316"/>
        <end position="325"/>
    </location>
</feature>
<feature type="compositionally biased region" description="Low complexity" evidence="1">
    <location>
        <begin position="168"/>
        <end position="178"/>
    </location>
</feature>
<name>A0A9W7ZUV2_9FUNG</name>
<feature type="region of interest" description="Disordered" evidence="1">
    <location>
        <begin position="288"/>
        <end position="325"/>
    </location>
</feature>
<dbReference type="GO" id="GO:0035145">
    <property type="term" value="C:exon-exon junction complex"/>
    <property type="evidence" value="ECO:0007669"/>
    <property type="project" value="TreeGrafter"/>
</dbReference>
<protein>
    <recommendedName>
        <fullName evidence="2">WIBG Mago-binding domain-containing protein</fullName>
    </recommendedName>
</protein>
<evidence type="ECO:0000313" key="4">
    <source>
        <dbReference type="Proteomes" id="UP001150538"/>
    </source>
</evidence>
<accession>A0A9W7ZUV2</accession>
<feature type="compositionally biased region" description="Basic and acidic residues" evidence="1">
    <location>
        <begin position="1"/>
        <end position="24"/>
    </location>
</feature>
<dbReference type="OrthoDB" id="21625at2759"/>
<dbReference type="InterPro" id="IPR039333">
    <property type="entry name" value="PYM1"/>
</dbReference>
<dbReference type="Proteomes" id="UP001150538">
    <property type="component" value="Unassembled WGS sequence"/>
</dbReference>
<dbReference type="InterPro" id="IPR036348">
    <property type="entry name" value="WIBG_N_sf"/>
</dbReference>
<reference evidence="3" key="1">
    <citation type="submission" date="2022-07" db="EMBL/GenBank/DDBJ databases">
        <title>Phylogenomic reconstructions and comparative analyses of Kickxellomycotina fungi.</title>
        <authorList>
            <person name="Reynolds N.K."/>
            <person name="Stajich J.E."/>
            <person name="Barry K."/>
            <person name="Grigoriev I.V."/>
            <person name="Crous P."/>
            <person name="Smith M.E."/>
        </authorList>
    </citation>
    <scope>NUCLEOTIDE SEQUENCE</scope>
    <source>
        <strain evidence="3">NBRC 100468</strain>
    </source>
</reference>
<dbReference type="SMART" id="SM01273">
    <property type="entry name" value="Mago-bind"/>
    <property type="match status" value="1"/>
</dbReference>
<feature type="compositionally biased region" description="Basic and acidic residues" evidence="1">
    <location>
        <begin position="126"/>
        <end position="152"/>
    </location>
</feature>
<evidence type="ECO:0000259" key="2">
    <source>
        <dbReference type="SMART" id="SM01273"/>
    </source>
</evidence>
<dbReference type="GO" id="GO:0005737">
    <property type="term" value="C:cytoplasm"/>
    <property type="evidence" value="ECO:0007669"/>
    <property type="project" value="TreeGrafter"/>
</dbReference>
<organism evidence="3 4">
    <name type="scientific">Mycoemilia scoparia</name>
    <dbReference type="NCBI Taxonomy" id="417184"/>
    <lineage>
        <taxon>Eukaryota</taxon>
        <taxon>Fungi</taxon>
        <taxon>Fungi incertae sedis</taxon>
        <taxon>Zoopagomycota</taxon>
        <taxon>Kickxellomycotina</taxon>
        <taxon>Kickxellomycetes</taxon>
        <taxon>Kickxellales</taxon>
        <taxon>Kickxellaceae</taxon>
        <taxon>Mycoemilia</taxon>
    </lineage>
</organism>
<feature type="compositionally biased region" description="Basic and acidic residues" evidence="1">
    <location>
        <begin position="235"/>
        <end position="247"/>
    </location>
</feature>
<feature type="region of interest" description="Disordered" evidence="1">
    <location>
        <begin position="226"/>
        <end position="251"/>
    </location>
</feature>
<keyword evidence="4" id="KW-1185">Reference proteome</keyword>
<dbReference type="PANTHER" id="PTHR22959:SF0">
    <property type="entry name" value="PARTNER OF Y14 AND MAGO"/>
    <property type="match status" value="1"/>
</dbReference>